<evidence type="ECO:0000313" key="1">
    <source>
        <dbReference type="EMBL" id="MBB5021226.1"/>
    </source>
</evidence>
<dbReference type="AlphaFoldDB" id="A0A7W8DG85"/>
<evidence type="ECO:0000313" key="2">
    <source>
        <dbReference type="Proteomes" id="UP000528322"/>
    </source>
</evidence>
<dbReference type="RefSeq" id="WP_183729533.1">
    <property type="nucleotide sequence ID" value="NZ_JACHID010000002.1"/>
</dbReference>
<organism evidence="1 2">
    <name type="scientific">Desulfurispira natronophila</name>
    <dbReference type="NCBI Taxonomy" id="682562"/>
    <lineage>
        <taxon>Bacteria</taxon>
        <taxon>Pseudomonadati</taxon>
        <taxon>Chrysiogenota</taxon>
        <taxon>Chrysiogenia</taxon>
        <taxon>Chrysiogenales</taxon>
        <taxon>Chrysiogenaceae</taxon>
        <taxon>Desulfurispira</taxon>
    </lineage>
</organism>
<protein>
    <submittedName>
        <fullName evidence="1">Uncharacterized protein</fullName>
    </submittedName>
</protein>
<name>A0A7W8DG85_9BACT</name>
<reference evidence="1 2" key="1">
    <citation type="submission" date="2020-08" db="EMBL/GenBank/DDBJ databases">
        <title>Genomic Encyclopedia of Type Strains, Phase IV (KMG-IV): sequencing the most valuable type-strain genomes for metagenomic binning, comparative biology and taxonomic classification.</title>
        <authorList>
            <person name="Goeker M."/>
        </authorList>
    </citation>
    <scope>NUCLEOTIDE SEQUENCE [LARGE SCALE GENOMIC DNA]</scope>
    <source>
        <strain evidence="1 2">DSM 22071</strain>
    </source>
</reference>
<keyword evidence="2" id="KW-1185">Reference proteome</keyword>
<gene>
    <name evidence="1" type="ORF">HNR37_000532</name>
</gene>
<comment type="caution">
    <text evidence="1">The sequence shown here is derived from an EMBL/GenBank/DDBJ whole genome shotgun (WGS) entry which is preliminary data.</text>
</comment>
<accession>A0A7W8DG85</accession>
<proteinExistence type="predicted"/>
<dbReference type="EMBL" id="JACHID010000002">
    <property type="protein sequence ID" value="MBB5021226.1"/>
    <property type="molecule type" value="Genomic_DNA"/>
</dbReference>
<sequence>MSDYIGKEFLIWLWHKSETMEGRYRFQDEIIHIWIDDHVVLESQYGDARESRLSKGEPSISPEAAMALYEGKKVKECKLRVEFGVEKVATFTVKGHTLQISALKMPVILLENDEEIFIERLHWLTRIDNLMGTLFEDFVRERLDAERWKERKFEIIQWIQKKKAAWHGS</sequence>
<dbReference type="Proteomes" id="UP000528322">
    <property type="component" value="Unassembled WGS sequence"/>
</dbReference>